<dbReference type="PRINTS" id="PR00385">
    <property type="entry name" value="P450"/>
</dbReference>
<keyword evidence="3 11" id="KW-0812">Transmembrane</keyword>
<dbReference type="InterPro" id="IPR050665">
    <property type="entry name" value="Cytochrome_P450_Monooxygen"/>
</dbReference>
<evidence type="ECO:0000256" key="10">
    <source>
        <dbReference type="RuleBase" id="RU000461"/>
    </source>
</evidence>
<gene>
    <name evidence="12" type="ORF">R1sor_025621</name>
</gene>
<comment type="subcellular location">
    <subcellularLocation>
        <location evidence="1">Membrane</location>
    </subcellularLocation>
</comment>
<dbReference type="AlphaFoldDB" id="A0ABD3G935"/>
<dbReference type="GO" id="GO:0004497">
    <property type="term" value="F:monooxygenase activity"/>
    <property type="evidence" value="ECO:0007669"/>
    <property type="project" value="UniProtKB-KW"/>
</dbReference>
<protein>
    <recommendedName>
        <fullName evidence="14">Cytochrome P450</fullName>
    </recommendedName>
</protein>
<dbReference type="Proteomes" id="UP001633002">
    <property type="component" value="Unassembled WGS sequence"/>
</dbReference>
<feature type="binding site" description="axial binding residue" evidence="9">
    <location>
        <position position="458"/>
    </location>
    <ligand>
        <name>heme</name>
        <dbReference type="ChEBI" id="CHEBI:30413"/>
    </ligand>
    <ligandPart>
        <name>Fe</name>
        <dbReference type="ChEBI" id="CHEBI:18248"/>
    </ligandPart>
</feature>
<dbReference type="Pfam" id="PF00067">
    <property type="entry name" value="p450"/>
    <property type="match status" value="1"/>
</dbReference>
<dbReference type="GO" id="GO:0016020">
    <property type="term" value="C:membrane"/>
    <property type="evidence" value="ECO:0007669"/>
    <property type="project" value="UniProtKB-SubCell"/>
</dbReference>
<comment type="cofactor">
    <cofactor evidence="9">
        <name>heme</name>
        <dbReference type="ChEBI" id="CHEBI:30413"/>
    </cofactor>
</comment>
<dbReference type="PROSITE" id="PS00086">
    <property type="entry name" value="CYTOCHROME_P450"/>
    <property type="match status" value="1"/>
</dbReference>
<keyword evidence="2 9" id="KW-0349">Heme</keyword>
<comment type="similarity">
    <text evidence="10">Belongs to the cytochrome P450 family.</text>
</comment>
<evidence type="ECO:0000256" key="2">
    <source>
        <dbReference type="ARBA" id="ARBA00022617"/>
    </source>
</evidence>
<proteinExistence type="inferred from homology"/>
<evidence type="ECO:0000256" key="9">
    <source>
        <dbReference type="PIRSR" id="PIRSR602403-1"/>
    </source>
</evidence>
<evidence type="ECO:0000256" key="11">
    <source>
        <dbReference type="SAM" id="Phobius"/>
    </source>
</evidence>
<name>A0ABD3G935_9MARC</name>
<evidence type="ECO:0008006" key="14">
    <source>
        <dbReference type="Google" id="ProtNLM"/>
    </source>
</evidence>
<keyword evidence="5 11" id="KW-1133">Transmembrane helix</keyword>
<keyword evidence="6 10" id="KW-0560">Oxidoreductase</keyword>
<dbReference type="InterPro" id="IPR017972">
    <property type="entry name" value="Cyt_P450_CS"/>
</dbReference>
<evidence type="ECO:0000256" key="4">
    <source>
        <dbReference type="ARBA" id="ARBA00022723"/>
    </source>
</evidence>
<keyword evidence="4 9" id="KW-0479">Metal-binding</keyword>
<evidence type="ECO:0000256" key="1">
    <source>
        <dbReference type="ARBA" id="ARBA00004370"/>
    </source>
</evidence>
<feature type="transmembrane region" description="Helical" evidence="11">
    <location>
        <begin position="6"/>
        <end position="25"/>
    </location>
</feature>
<dbReference type="InterPro" id="IPR002403">
    <property type="entry name" value="Cyt_P450_E_grp-IV"/>
</dbReference>
<dbReference type="PANTHER" id="PTHR24282">
    <property type="entry name" value="CYTOCHROME P450 FAMILY MEMBER"/>
    <property type="match status" value="1"/>
</dbReference>
<dbReference type="InterPro" id="IPR036396">
    <property type="entry name" value="Cyt_P450_sf"/>
</dbReference>
<keyword evidence="13" id="KW-1185">Reference proteome</keyword>
<dbReference type="SUPFAM" id="SSF48264">
    <property type="entry name" value="Cytochrome P450"/>
    <property type="match status" value="1"/>
</dbReference>
<dbReference type="Gene3D" id="1.10.630.10">
    <property type="entry name" value="Cytochrome P450"/>
    <property type="match status" value="1"/>
</dbReference>
<sequence>MELWGSILLLQGTTLLVIVCSWVILDRVWRPWRLILFCRKQGIDGFPFVPLIGQLPQVSKVLENTDQGSALEWKALSIARECVHNHGKIFYFTTAGAVRICVADPGLIKEILQTNADSYSKPSFIHDLELLRTGIFASSGDLWAPQRQLLQLLFAPKVIKREMGGINQWCRAALRSWSQEIDSNSGGELPVHKKLAELTLSIIKKLGFGQEDGWGSDYQTSSNIAESFSSYLLNCRRLFFGYPAAVPGYRFLPTGLNKEIMKDETWLTKVIEDLIVARSKDYVATSSEDREHKDVLDILLTTEAISGQQVRDNGLTFLLAGHHTTASLLTWSMYMLALYPLWQERARAEVEEFCGDGEVEWNTLAQLKTLSMILSETLRLFPPIPLIGRRCVKENSVGPYVIPPGVEIMIPTAVIHRDKEFWGDDADQFQPMRFANGLGKASKHILAYLPFGSGPRSCIGQNLALAEARTVLATILPMYSWSLSPGYLHCPEVSLTLQPKFDLPIVMQRLRS</sequence>
<organism evidence="12 13">
    <name type="scientific">Riccia sorocarpa</name>
    <dbReference type="NCBI Taxonomy" id="122646"/>
    <lineage>
        <taxon>Eukaryota</taxon>
        <taxon>Viridiplantae</taxon>
        <taxon>Streptophyta</taxon>
        <taxon>Embryophyta</taxon>
        <taxon>Marchantiophyta</taxon>
        <taxon>Marchantiopsida</taxon>
        <taxon>Marchantiidae</taxon>
        <taxon>Marchantiales</taxon>
        <taxon>Ricciaceae</taxon>
        <taxon>Riccia</taxon>
    </lineage>
</organism>
<evidence type="ECO:0000256" key="8">
    <source>
        <dbReference type="ARBA" id="ARBA00023136"/>
    </source>
</evidence>
<reference evidence="12 13" key="1">
    <citation type="submission" date="2024-09" db="EMBL/GenBank/DDBJ databases">
        <title>Chromosome-scale assembly of Riccia sorocarpa.</title>
        <authorList>
            <person name="Paukszto L."/>
        </authorList>
    </citation>
    <scope>NUCLEOTIDE SEQUENCE [LARGE SCALE GENOMIC DNA]</scope>
    <source>
        <strain evidence="12">LP-2024</strain>
        <tissue evidence="12">Aerial parts of the thallus</tissue>
    </source>
</reference>
<dbReference type="InterPro" id="IPR001128">
    <property type="entry name" value="Cyt_P450"/>
</dbReference>
<evidence type="ECO:0000313" key="12">
    <source>
        <dbReference type="EMBL" id="KAL3675673.1"/>
    </source>
</evidence>
<dbReference type="GO" id="GO:0046872">
    <property type="term" value="F:metal ion binding"/>
    <property type="evidence" value="ECO:0007669"/>
    <property type="project" value="UniProtKB-KW"/>
</dbReference>
<dbReference type="EMBL" id="JBJQOH010000008">
    <property type="protein sequence ID" value="KAL3675673.1"/>
    <property type="molecule type" value="Genomic_DNA"/>
</dbReference>
<keyword evidence="8 11" id="KW-0472">Membrane</keyword>
<keyword evidence="7 9" id="KW-0408">Iron</keyword>
<evidence type="ECO:0000256" key="5">
    <source>
        <dbReference type="ARBA" id="ARBA00022989"/>
    </source>
</evidence>
<dbReference type="PANTHER" id="PTHR24282:SF258">
    <property type="entry name" value="CYTOCHROME P450"/>
    <property type="match status" value="1"/>
</dbReference>
<comment type="caution">
    <text evidence="12">The sequence shown here is derived from an EMBL/GenBank/DDBJ whole genome shotgun (WGS) entry which is preliminary data.</text>
</comment>
<evidence type="ECO:0000256" key="6">
    <source>
        <dbReference type="ARBA" id="ARBA00023002"/>
    </source>
</evidence>
<evidence type="ECO:0000256" key="3">
    <source>
        <dbReference type="ARBA" id="ARBA00022692"/>
    </source>
</evidence>
<keyword evidence="10" id="KW-0503">Monooxygenase</keyword>
<evidence type="ECO:0000313" key="13">
    <source>
        <dbReference type="Proteomes" id="UP001633002"/>
    </source>
</evidence>
<dbReference type="PRINTS" id="PR00465">
    <property type="entry name" value="EP450IV"/>
</dbReference>
<evidence type="ECO:0000256" key="7">
    <source>
        <dbReference type="ARBA" id="ARBA00023004"/>
    </source>
</evidence>
<accession>A0ABD3G935</accession>